<reference evidence="3" key="2">
    <citation type="submission" date="2015-01" db="EMBL/GenBank/DDBJ databases">
        <title>Evolutionary Origins and Diversification of the Mycorrhizal Mutualists.</title>
        <authorList>
            <consortium name="DOE Joint Genome Institute"/>
            <consortium name="Mycorrhizal Genomics Consortium"/>
            <person name="Kohler A."/>
            <person name="Kuo A."/>
            <person name="Nagy L.G."/>
            <person name="Floudas D."/>
            <person name="Copeland A."/>
            <person name="Barry K.W."/>
            <person name="Cichocki N."/>
            <person name="Veneault-Fourrey C."/>
            <person name="LaButti K."/>
            <person name="Lindquist E.A."/>
            <person name="Lipzen A."/>
            <person name="Lundell T."/>
            <person name="Morin E."/>
            <person name="Murat C."/>
            <person name="Riley R."/>
            <person name="Ohm R."/>
            <person name="Sun H."/>
            <person name="Tunlid A."/>
            <person name="Henrissat B."/>
            <person name="Grigoriev I.V."/>
            <person name="Hibbett D.S."/>
            <person name="Martin F."/>
        </authorList>
    </citation>
    <scope>NUCLEOTIDE SEQUENCE [LARGE SCALE GENOMIC DNA]</scope>
    <source>
        <strain evidence="3">Ve08.2h10</strain>
    </source>
</reference>
<gene>
    <name evidence="2" type="ORF">PAXRUDRAFT_822749</name>
</gene>
<dbReference type="HOGENOM" id="CLU_2543260_0_0_1"/>
<name>A0A0D0DLJ0_9AGAM</name>
<organism evidence="2 3">
    <name type="scientific">Paxillus rubicundulus Ve08.2h10</name>
    <dbReference type="NCBI Taxonomy" id="930991"/>
    <lineage>
        <taxon>Eukaryota</taxon>
        <taxon>Fungi</taxon>
        <taxon>Dikarya</taxon>
        <taxon>Basidiomycota</taxon>
        <taxon>Agaricomycotina</taxon>
        <taxon>Agaricomycetes</taxon>
        <taxon>Agaricomycetidae</taxon>
        <taxon>Boletales</taxon>
        <taxon>Paxilineae</taxon>
        <taxon>Paxillaceae</taxon>
        <taxon>Paxillus</taxon>
    </lineage>
</organism>
<evidence type="ECO:0000313" key="3">
    <source>
        <dbReference type="Proteomes" id="UP000054538"/>
    </source>
</evidence>
<reference evidence="2 3" key="1">
    <citation type="submission" date="2014-04" db="EMBL/GenBank/DDBJ databases">
        <authorList>
            <consortium name="DOE Joint Genome Institute"/>
            <person name="Kuo A."/>
            <person name="Kohler A."/>
            <person name="Jargeat P."/>
            <person name="Nagy L.G."/>
            <person name="Floudas D."/>
            <person name="Copeland A."/>
            <person name="Barry K.W."/>
            <person name="Cichocki N."/>
            <person name="Veneault-Fourrey C."/>
            <person name="LaButti K."/>
            <person name="Lindquist E.A."/>
            <person name="Lipzen A."/>
            <person name="Lundell T."/>
            <person name="Morin E."/>
            <person name="Murat C."/>
            <person name="Sun H."/>
            <person name="Tunlid A."/>
            <person name="Henrissat B."/>
            <person name="Grigoriev I.V."/>
            <person name="Hibbett D.S."/>
            <person name="Martin F."/>
            <person name="Nordberg H.P."/>
            <person name="Cantor M.N."/>
            <person name="Hua S.X."/>
        </authorList>
    </citation>
    <scope>NUCLEOTIDE SEQUENCE [LARGE SCALE GENOMIC DNA]</scope>
    <source>
        <strain evidence="2 3">Ve08.2h10</strain>
    </source>
</reference>
<sequence>MIKKHTSTIIRDYVIQCKDRGGHDFRGAAEKSDGLQIYASSLPASPVSFIPGTLQRPRTVHARSNQCPGDVPGDRTLGTIWAP</sequence>
<keyword evidence="3" id="KW-1185">Reference proteome</keyword>
<dbReference type="Proteomes" id="UP000054538">
    <property type="component" value="Unassembled WGS sequence"/>
</dbReference>
<evidence type="ECO:0000256" key="1">
    <source>
        <dbReference type="SAM" id="MobiDB-lite"/>
    </source>
</evidence>
<evidence type="ECO:0000313" key="2">
    <source>
        <dbReference type="EMBL" id="KIK99457.1"/>
    </source>
</evidence>
<dbReference type="InParanoid" id="A0A0D0DLJ0"/>
<protein>
    <submittedName>
        <fullName evidence="2">Uncharacterized protein</fullName>
    </submittedName>
</protein>
<proteinExistence type="predicted"/>
<accession>A0A0D0DLJ0</accession>
<feature type="region of interest" description="Disordered" evidence="1">
    <location>
        <begin position="60"/>
        <end position="83"/>
    </location>
</feature>
<dbReference type="AlphaFoldDB" id="A0A0D0DLJ0"/>
<dbReference type="EMBL" id="KN824859">
    <property type="protein sequence ID" value="KIK99457.1"/>
    <property type="molecule type" value="Genomic_DNA"/>
</dbReference>